<dbReference type="Pfam" id="PF06170">
    <property type="entry name" value="DUF983"/>
    <property type="match status" value="1"/>
</dbReference>
<feature type="transmembrane region" description="Helical" evidence="1">
    <location>
        <begin position="83"/>
        <end position="104"/>
    </location>
</feature>
<sequence length="124" mass="13288">MSENGERQDADALTTALKGTCPRCGKGRLFAGPVRFADRCSACGLDFTQFNVGDGPAAFLILIVGAVLTVLALVTDAAAEPPWWVHLVWLPVGVFLTLGGLRLAKAWLLGAEYRNRAHEGRLIP</sequence>
<feature type="transmembrane region" description="Helical" evidence="1">
    <location>
        <begin position="57"/>
        <end position="77"/>
    </location>
</feature>
<dbReference type="Proteomes" id="UP001526246">
    <property type="component" value="Unassembled WGS sequence"/>
</dbReference>
<dbReference type="EMBL" id="JAPDOB010000001">
    <property type="protein sequence ID" value="MCW3796243.1"/>
    <property type="molecule type" value="Genomic_DNA"/>
</dbReference>
<evidence type="ECO:0000313" key="3">
    <source>
        <dbReference type="Proteomes" id="UP001526246"/>
    </source>
</evidence>
<name>A0ABT3JB02_9SPHN</name>
<gene>
    <name evidence="2" type="ORF">OMW55_00265</name>
</gene>
<proteinExistence type="predicted"/>
<comment type="caution">
    <text evidence="2">The sequence shown here is derived from an EMBL/GenBank/DDBJ whole genome shotgun (WGS) entry which is preliminary data.</text>
</comment>
<organism evidence="2 3">
    <name type="scientific">Sphingomonas arvum</name>
    <dbReference type="NCBI Taxonomy" id="2992113"/>
    <lineage>
        <taxon>Bacteria</taxon>
        <taxon>Pseudomonadati</taxon>
        <taxon>Pseudomonadota</taxon>
        <taxon>Alphaproteobacteria</taxon>
        <taxon>Sphingomonadales</taxon>
        <taxon>Sphingomonadaceae</taxon>
        <taxon>Sphingomonas</taxon>
    </lineage>
</organism>
<keyword evidence="1" id="KW-0812">Transmembrane</keyword>
<evidence type="ECO:0000256" key="1">
    <source>
        <dbReference type="SAM" id="Phobius"/>
    </source>
</evidence>
<keyword evidence="1" id="KW-0472">Membrane</keyword>
<accession>A0ABT3JB02</accession>
<evidence type="ECO:0000313" key="2">
    <source>
        <dbReference type="EMBL" id="MCW3796243.1"/>
    </source>
</evidence>
<keyword evidence="1" id="KW-1133">Transmembrane helix</keyword>
<keyword evidence="3" id="KW-1185">Reference proteome</keyword>
<dbReference type="InterPro" id="IPR009325">
    <property type="entry name" value="DUF983"/>
</dbReference>
<reference evidence="2 3" key="1">
    <citation type="submission" date="2022-10" db="EMBL/GenBank/DDBJ databases">
        <title>Sphingomonas sp.</title>
        <authorList>
            <person name="Jin C."/>
        </authorList>
    </citation>
    <scope>NUCLEOTIDE SEQUENCE [LARGE SCALE GENOMIC DNA]</scope>
    <source>
        <strain evidence="2 3">BN140010</strain>
    </source>
</reference>
<dbReference type="RefSeq" id="WP_264880003.1">
    <property type="nucleotide sequence ID" value="NZ_JAPDOB010000001.1"/>
</dbReference>
<protein>
    <submittedName>
        <fullName evidence="2">DUF983 domain-containing protein</fullName>
    </submittedName>
</protein>